<organism evidence="3 4">
    <name type="scientific">Thalassiosira oceanica</name>
    <name type="common">Marine diatom</name>
    <dbReference type="NCBI Taxonomy" id="159749"/>
    <lineage>
        <taxon>Eukaryota</taxon>
        <taxon>Sar</taxon>
        <taxon>Stramenopiles</taxon>
        <taxon>Ochrophyta</taxon>
        <taxon>Bacillariophyta</taxon>
        <taxon>Coscinodiscophyceae</taxon>
        <taxon>Thalassiosirophycidae</taxon>
        <taxon>Thalassiosirales</taxon>
        <taxon>Thalassiosiraceae</taxon>
        <taxon>Thalassiosira</taxon>
    </lineage>
</organism>
<dbReference type="Proteomes" id="UP000266841">
    <property type="component" value="Unassembled WGS sequence"/>
</dbReference>
<dbReference type="AlphaFoldDB" id="K0S7U4"/>
<keyword evidence="4" id="KW-1185">Reference proteome</keyword>
<dbReference type="OrthoDB" id="504170at2759"/>
<dbReference type="SUPFAM" id="SSF49265">
    <property type="entry name" value="Fibronectin type III"/>
    <property type="match status" value="4"/>
</dbReference>
<keyword evidence="1" id="KW-0677">Repeat</keyword>
<dbReference type="EMBL" id="AGNL01035099">
    <property type="protein sequence ID" value="EJK54897.1"/>
    <property type="molecule type" value="Genomic_DNA"/>
</dbReference>
<evidence type="ECO:0000313" key="3">
    <source>
        <dbReference type="EMBL" id="EJK54897.1"/>
    </source>
</evidence>
<dbReference type="InterPro" id="IPR050964">
    <property type="entry name" value="Striated_Muscle_Regulatory"/>
</dbReference>
<feature type="domain" description="Fibronectin type-III" evidence="2">
    <location>
        <begin position="350"/>
        <end position="450"/>
    </location>
</feature>
<dbReference type="CDD" id="cd00063">
    <property type="entry name" value="FN3"/>
    <property type="match status" value="3"/>
</dbReference>
<dbReference type="Pfam" id="PF00041">
    <property type="entry name" value="fn3"/>
    <property type="match status" value="3"/>
</dbReference>
<dbReference type="OMA" id="SHYLIEW"/>
<sequence length="681" mass="72465">MDEFDTKASVAVPGELPAHYGSAVVGSTTNEFEIEGLVTGKEYFVSVSARNSQYGLSKCAQPSPFSVVPPLQVPDSPQAVSLDVNEGYSDSVLVDFDAPASDGGSPILFYRVELDPTPSFDYPIVQDFFCPESNKRTEWQVETSTSGDGIIVGGSFSLEVEVNGFSSTTAEIPYNAVSLSSDEVGISDELGPNFSTTSGSNAITTTPSVNIEEVLFPGERLRFSGQGHPFKYYEVQSVSATTATLTEAYEGVDGIQVSTTRHYGGRGTPLSSRVHCQYSEDLCSHEVEAQSGSIQSKIEDLSLPLQEGVSADRDGPGAGNSFIWRITFLDDHSPSSSVSIATRPMVVPSAPTSVTLDVVSATELKVLFGSPSDNGGDAISHYLIEWSLSSDFSSSEFSILDYLAGGSPFFKVIQGLDMGESYFVRVSAYNSQGYGISQMSTPPSLNPHQRSSPPTNVRLGVTTLSMLTIGWEAPLSDGGDSITNYRVEWDTKNSYASSSLAPNKGFVDVDSATTSHTLELLSPAKSYHVRVFAKNRSGLSAAQLATPSSATPSLQVPGIPFALMGVPGTDLGSIEVSWQRPRVPHHGIPCSNNGDMIIDCPAPFGGSVPASDGGDDIFEYELEWRESSSDASHAKRAVYSGFHAVLTNLVVGKSYSVRVLARNSQGSGSFSEPVLVEARGD</sequence>
<dbReference type="InterPro" id="IPR013783">
    <property type="entry name" value="Ig-like_fold"/>
</dbReference>
<feature type="domain" description="Fibronectin type-III" evidence="2">
    <location>
        <begin position="453"/>
        <end position="554"/>
    </location>
</feature>
<protein>
    <recommendedName>
        <fullName evidence="2">Fibronectin type-III domain-containing protein</fullName>
    </recommendedName>
</protein>
<dbReference type="PANTHER" id="PTHR13817:SF73">
    <property type="entry name" value="FIBRONECTIN TYPE-III DOMAIN-CONTAINING PROTEIN"/>
    <property type="match status" value="1"/>
</dbReference>
<dbReference type="SMART" id="SM00060">
    <property type="entry name" value="FN3"/>
    <property type="match status" value="3"/>
</dbReference>
<dbReference type="Gene3D" id="2.60.40.10">
    <property type="entry name" value="Immunoglobulins"/>
    <property type="match status" value="4"/>
</dbReference>
<gene>
    <name evidence="3" type="ORF">THAOC_25436</name>
</gene>
<dbReference type="InterPro" id="IPR036116">
    <property type="entry name" value="FN3_sf"/>
</dbReference>
<evidence type="ECO:0000256" key="1">
    <source>
        <dbReference type="ARBA" id="ARBA00022737"/>
    </source>
</evidence>
<comment type="caution">
    <text evidence="3">The sequence shown here is derived from an EMBL/GenBank/DDBJ whole genome shotgun (WGS) entry which is preliminary data.</text>
</comment>
<dbReference type="PROSITE" id="PS50853">
    <property type="entry name" value="FN3"/>
    <property type="match status" value="3"/>
</dbReference>
<reference evidence="3 4" key="1">
    <citation type="journal article" date="2012" name="Genome Biol.">
        <title>Genome and low-iron response of an oceanic diatom adapted to chronic iron limitation.</title>
        <authorList>
            <person name="Lommer M."/>
            <person name="Specht M."/>
            <person name="Roy A.S."/>
            <person name="Kraemer L."/>
            <person name="Andreson R."/>
            <person name="Gutowska M.A."/>
            <person name="Wolf J."/>
            <person name="Bergner S.V."/>
            <person name="Schilhabel M.B."/>
            <person name="Klostermeier U.C."/>
            <person name="Beiko R.G."/>
            <person name="Rosenstiel P."/>
            <person name="Hippler M."/>
            <person name="Laroche J."/>
        </authorList>
    </citation>
    <scope>NUCLEOTIDE SEQUENCE [LARGE SCALE GENOMIC DNA]</scope>
    <source>
        <strain evidence="3 4">CCMP1005</strain>
    </source>
</reference>
<dbReference type="PRINTS" id="PR00014">
    <property type="entry name" value="FNTYPEIII"/>
</dbReference>
<dbReference type="InterPro" id="IPR003961">
    <property type="entry name" value="FN3_dom"/>
</dbReference>
<accession>K0S7U4</accession>
<dbReference type="eggNOG" id="KOG0613">
    <property type="taxonomic scope" value="Eukaryota"/>
</dbReference>
<evidence type="ECO:0000259" key="2">
    <source>
        <dbReference type="PROSITE" id="PS50853"/>
    </source>
</evidence>
<feature type="domain" description="Fibronectin type-III" evidence="2">
    <location>
        <begin position="580"/>
        <end position="681"/>
    </location>
</feature>
<name>K0S7U4_THAOC</name>
<evidence type="ECO:0000313" key="4">
    <source>
        <dbReference type="Proteomes" id="UP000266841"/>
    </source>
</evidence>
<proteinExistence type="predicted"/>
<dbReference type="PANTHER" id="PTHR13817">
    <property type="entry name" value="TITIN"/>
    <property type="match status" value="1"/>
</dbReference>